<dbReference type="AlphaFoldDB" id="A0A3S4UTZ8"/>
<dbReference type="InterPro" id="IPR003741">
    <property type="entry name" value="LUD_dom"/>
</dbReference>
<dbReference type="InterPro" id="IPR024185">
    <property type="entry name" value="FTHF_cligase-like_sf"/>
</dbReference>
<dbReference type="STRING" id="266748.HY04_04920"/>
<dbReference type="EMBL" id="LR134441">
    <property type="protein sequence ID" value="VEI00199.1"/>
    <property type="molecule type" value="Genomic_DNA"/>
</dbReference>
<sequence>MYLIDCLSKYFLFLYNNRIKERELSLFKKLVGKLLNQPDEDEEQDLIKLGDQLKNADLDYKFAQLFTYSGGFFNYCADEAEALQTLNHILKIEDVKSIFCWDHDLKNFLNVVKIPYTTDLELFNDCAFITCEYLIAYDGRIMLSHNSILHYHSSRLPEKIIIMANVSQIVTNLNDAMSKIKRNGNIRNLTSISGSNSKLDTPNKDNTKLFLLLLED</sequence>
<feature type="domain" description="LUD" evidence="1">
    <location>
        <begin position="124"/>
        <end position="195"/>
    </location>
</feature>
<evidence type="ECO:0000259" key="1">
    <source>
        <dbReference type="Pfam" id="PF02589"/>
    </source>
</evidence>
<dbReference type="Gene3D" id="3.40.50.10420">
    <property type="entry name" value="NagB/RpiA/CoA transferase-like"/>
    <property type="match status" value="1"/>
</dbReference>
<dbReference type="Proteomes" id="UP000270036">
    <property type="component" value="Chromosome"/>
</dbReference>
<dbReference type="InterPro" id="IPR037171">
    <property type="entry name" value="NagB/RpiA_transferase-like"/>
</dbReference>
<dbReference type="Pfam" id="PF02589">
    <property type="entry name" value="LUD_dom"/>
    <property type="match status" value="1"/>
</dbReference>
<evidence type="ECO:0000313" key="2">
    <source>
        <dbReference type="EMBL" id="VEI00199.1"/>
    </source>
</evidence>
<dbReference type="KEGG" id="cant:NCTC13489_01996"/>
<name>A0A3S4UTZ8_9FLAO</name>
<evidence type="ECO:0000313" key="3">
    <source>
        <dbReference type="Proteomes" id="UP000270036"/>
    </source>
</evidence>
<dbReference type="SUPFAM" id="SSF100950">
    <property type="entry name" value="NagB/RpiA/CoA transferase-like"/>
    <property type="match status" value="1"/>
</dbReference>
<reference evidence="2 3" key="1">
    <citation type="submission" date="2018-12" db="EMBL/GenBank/DDBJ databases">
        <authorList>
            <consortium name="Pathogen Informatics"/>
        </authorList>
    </citation>
    <scope>NUCLEOTIDE SEQUENCE [LARGE SCALE GENOMIC DNA]</scope>
    <source>
        <strain evidence="2 3">NCTC13489</strain>
    </source>
</reference>
<proteinExistence type="predicted"/>
<organism evidence="2 3">
    <name type="scientific">Kaistella antarctica</name>
    <dbReference type="NCBI Taxonomy" id="266748"/>
    <lineage>
        <taxon>Bacteria</taxon>
        <taxon>Pseudomonadati</taxon>
        <taxon>Bacteroidota</taxon>
        <taxon>Flavobacteriia</taxon>
        <taxon>Flavobacteriales</taxon>
        <taxon>Weeksellaceae</taxon>
        <taxon>Chryseobacterium group</taxon>
        <taxon>Kaistella</taxon>
    </lineage>
</organism>
<protein>
    <recommendedName>
        <fullName evidence="1">LUD domain-containing protein</fullName>
    </recommendedName>
</protein>
<gene>
    <name evidence="2" type="ORF">NCTC13489_01996</name>
</gene>
<accession>A0A3S4UTZ8</accession>